<keyword evidence="2" id="KW-1185">Reference proteome</keyword>
<gene>
    <name evidence="1" type="ORF">EEDITHA_LOCUS16481</name>
</gene>
<reference evidence="1" key="1">
    <citation type="submission" date="2022-03" db="EMBL/GenBank/DDBJ databases">
        <authorList>
            <person name="Tunstrom K."/>
        </authorList>
    </citation>
    <scope>NUCLEOTIDE SEQUENCE</scope>
</reference>
<accession>A0AAU9UT11</accession>
<sequence>MVTTRKLKHDTPHLHMAFESHQASLGLHPEIIRAIYRAVVERVILYTTVVWAPVVARFRAEAMQGIPYSLNPALSLAGLLPLNLRVREAVALYDARGVPQREIGYWGVDRISSALRFPHPAQHINLEFNCPVDQEQLMANDGHDFNIYMDGSKIEGKVGAALSIWSGAAETKTYNNNTLYLHHYEKNNSHNK</sequence>
<evidence type="ECO:0000313" key="2">
    <source>
        <dbReference type="Proteomes" id="UP001153954"/>
    </source>
</evidence>
<dbReference type="Proteomes" id="UP001153954">
    <property type="component" value="Unassembled WGS sequence"/>
</dbReference>
<dbReference type="AlphaFoldDB" id="A0AAU9UT11"/>
<comment type="caution">
    <text evidence="1">The sequence shown here is derived from an EMBL/GenBank/DDBJ whole genome shotgun (WGS) entry which is preliminary data.</text>
</comment>
<name>A0AAU9UT11_EUPED</name>
<organism evidence="1 2">
    <name type="scientific">Euphydryas editha</name>
    <name type="common">Edith's checkerspot</name>
    <dbReference type="NCBI Taxonomy" id="104508"/>
    <lineage>
        <taxon>Eukaryota</taxon>
        <taxon>Metazoa</taxon>
        <taxon>Ecdysozoa</taxon>
        <taxon>Arthropoda</taxon>
        <taxon>Hexapoda</taxon>
        <taxon>Insecta</taxon>
        <taxon>Pterygota</taxon>
        <taxon>Neoptera</taxon>
        <taxon>Endopterygota</taxon>
        <taxon>Lepidoptera</taxon>
        <taxon>Glossata</taxon>
        <taxon>Ditrysia</taxon>
        <taxon>Papilionoidea</taxon>
        <taxon>Nymphalidae</taxon>
        <taxon>Nymphalinae</taxon>
        <taxon>Euphydryas</taxon>
    </lineage>
</organism>
<evidence type="ECO:0000313" key="1">
    <source>
        <dbReference type="EMBL" id="CAH2101759.1"/>
    </source>
</evidence>
<proteinExistence type="predicted"/>
<protein>
    <submittedName>
        <fullName evidence="1">Uncharacterized protein</fullName>
    </submittedName>
</protein>
<dbReference type="EMBL" id="CAKOGL010000024">
    <property type="protein sequence ID" value="CAH2101759.1"/>
    <property type="molecule type" value="Genomic_DNA"/>
</dbReference>